<evidence type="ECO:0000256" key="2">
    <source>
        <dbReference type="ARBA" id="ARBA00006146"/>
    </source>
</evidence>
<dbReference type="PANTHER" id="PTHR12879:SF8">
    <property type="entry name" value="SPHINGOLIPID DELTA(4)-DESATURASE DES1"/>
    <property type="match status" value="1"/>
</dbReference>
<feature type="transmembrane region" description="Helical" evidence="10">
    <location>
        <begin position="211"/>
        <end position="231"/>
    </location>
</feature>
<feature type="transmembrane region" description="Helical" evidence="10">
    <location>
        <begin position="134"/>
        <end position="151"/>
    </location>
</feature>
<keyword evidence="4 10" id="KW-0812">Transmembrane</keyword>
<evidence type="ECO:0000256" key="4">
    <source>
        <dbReference type="ARBA" id="ARBA00022692"/>
    </source>
</evidence>
<evidence type="ECO:0000256" key="7">
    <source>
        <dbReference type="ARBA" id="ARBA00023098"/>
    </source>
</evidence>
<dbReference type="Pfam" id="PF08557">
    <property type="entry name" value="Lipid_DES"/>
    <property type="match status" value="1"/>
</dbReference>
<organism evidence="12 13">
    <name type="scientific">Pythium insidiosum</name>
    <name type="common">Pythiosis disease agent</name>
    <dbReference type="NCBI Taxonomy" id="114742"/>
    <lineage>
        <taxon>Eukaryota</taxon>
        <taxon>Sar</taxon>
        <taxon>Stramenopiles</taxon>
        <taxon>Oomycota</taxon>
        <taxon>Peronosporomycetes</taxon>
        <taxon>Pythiales</taxon>
        <taxon>Pythiaceae</taxon>
        <taxon>Pythium</taxon>
    </lineage>
</organism>
<dbReference type="AlphaFoldDB" id="A0AAD5LQF2"/>
<evidence type="ECO:0000256" key="10">
    <source>
        <dbReference type="SAM" id="Phobius"/>
    </source>
</evidence>
<dbReference type="GO" id="GO:0042284">
    <property type="term" value="F:sphingolipid delta-4 desaturase activity"/>
    <property type="evidence" value="ECO:0007669"/>
    <property type="project" value="UniProtKB-UniRule"/>
</dbReference>
<evidence type="ECO:0000256" key="8">
    <source>
        <dbReference type="ARBA" id="ARBA00023136"/>
    </source>
</evidence>
<feature type="domain" description="Sphingolipid delta4-desaturase N-terminal" evidence="11">
    <location>
        <begin position="34"/>
        <end position="72"/>
    </location>
</feature>
<comment type="caution">
    <text evidence="12">The sequence shown here is derived from an EMBL/GenBank/DDBJ whole genome shotgun (WGS) entry which is preliminary data.</text>
</comment>
<dbReference type="InterPro" id="IPR011388">
    <property type="entry name" value="DES1/DES2"/>
</dbReference>
<comment type="similarity">
    <text evidence="2 9">Belongs to the fatty acid desaturase type 1 family. DEGS subfamily.</text>
</comment>
<gene>
    <name evidence="12" type="ORF">P43SY_006699</name>
</gene>
<dbReference type="GO" id="GO:0016020">
    <property type="term" value="C:membrane"/>
    <property type="evidence" value="ECO:0007669"/>
    <property type="project" value="UniProtKB-SubCell"/>
</dbReference>
<feature type="transmembrane region" description="Helical" evidence="10">
    <location>
        <begin position="96"/>
        <end position="113"/>
    </location>
</feature>
<keyword evidence="8 9" id="KW-0472">Membrane</keyword>
<dbReference type="EMBL" id="JAKCXM010000005">
    <property type="protein sequence ID" value="KAJ0409202.1"/>
    <property type="molecule type" value="Genomic_DNA"/>
</dbReference>
<dbReference type="GO" id="GO:0046513">
    <property type="term" value="P:ceramide biosynthetic process"/>
    <property type="evidence" value="ECO:0007669"/>
    <property type="project" value="TreeGrafter"/>
</dbReference>
<feature type="transmembrane region" description="Helical" evidence="10">
    <location>
        <begin position="237"/>
        <end position="258"/>
    </location>
</feature>
<evidence type="ECO:0000256" key="6">
    <source>
        <dbReference type="ARBA" id="ARBA00023002"/>
    </source>
</evidence>
<feature type="transmembrane region" description="Helical" evidence="10">
    <location>
        <begin position="179"/>
        <end position="199"/>
    </location>
</feature>
<dbReference type="Proteomes" id="UP001209570">
    <property type="component" value="Unassembled WGS sequence"/>
</dbReference>
<keyword evidence="13" id="KW-1185">Reference proteome</keyword>
<name>A0AAD5LQF2_PYTIN</name>
<proteinExistence type="inferred from homology"/>
<dbReference type="PANTHER" id="PTHR12879">
    <property type="entry name" value="SPHINGOLIPID DELTA 4 DESATURASE/C-4 HYDROXYLASE PROTEIN DES2"/>
    <property type="match status" value="1"/>
</dbReference>
<keyword evidence="5 10" id="KW-1133">Transmembrane helix</keyword>
<dbReference type="PIRSF" id="PIRSF017228">
    <property type="entry name" value="Sphnglp_dlt4_des"/>
    <property type="match status" value="1"/>
</dbReference>
<dbReference type="InterPro" id="IPR005804">
    <property type="entry name" value="FA_desaturase_dom"/>
</dbReference>
<dbReference type="CDD" id="cd03508">
    <property type="entry name" value="Delta4-sphingolipid-FADS-like"/>
    <property type="match status" value="1"/>
</dbReference>
<dbReference type="Pfam" id="PF00487">
    <property type="entry name" value="FA_desaturase"/>
    <property type="match status" value="1"/>
</dbReference>
<evidence type="ECO:0000313" key="13">
    <source>
        <dbReference type="Proteomes" id="UP001209570"/>
    </source>
</evidence>
<accession>A0AAD5LQF2</accession>
<evidence type="ECO:0000259" key="11">
    <source>
        <dbReference type="SMART" id="SM01269"/>
    </source>
</evidence>
<sequence>MCKGDVSEKEVARAASENPMVSPGPKPAFVKAHEAQDDFHWVGSDEPHATRRKLILAKYPQIKELMGHDPYTKYVVLFVVALQTYCAFLAPSLSGLVFFALAYIVGGTCNHAMMMAMHELSHNLGFKRMLPNRLCGIFANLPVGVPSAISFKRYHMEHHRYQGEEGVDVDLPTQLEGKIFNNTLAKLFFVCFQVLFYSLRPLYVNPKKPTIWEFYNLVACAIYNIFIYVYAGPWGLAYLLISTLLGAGLHPVAAHFIAEHYVFILGYETYSYYGILNWLTFNVGYHNEHHDFPYVPGSRLHKVREIAPEFYDNLPRHESWVAVIIEYILNPYIGAFSRIKRQTLSKEQIDKMKYD</sequence>
<evidence type="ECO:0000256" key="3">
    <source>
        <dbReference type="ARBA" id="ARBA00012021"/>
    </source>
</evidence>
<keyword evidence="6 9" id="KW-0560">Oxidoreductase</keyword>
<evidence type="ECO:0000256" key="9">
    <source>
        <dbReference type="PIRNR" id="PIRNR017228"/>
    </source>
</evidence>
<protein>
    <recommendedName>
        <fullName evidence="3">sphingolipid 4-desaturase</fullName>
        <ecNumber evidence="3">1.14.19.17</ecNumber>
    </recommendedName>
</protein>
<reference evidence="12" key="1">
    <citation type="submission" date="2021-12" db="EMBL/GenBank/DDBJ databases">
        <title>Prjna785345.</title>
        <authorList>
            <person name="Rujirawat T."/>
            <person name="Krajaejun T."/>
        </authorList>
    </citation>
    <scope>NUCLEOTIDE SEQUENCE</scope>
    <source>
        <strain evidence="12">Pi057C3</strain>
    </source>
</reference>
<dbReference type="SMART" id="SM01269">
    <property type="entry name" value="Lipid_DES"/>
    <property type="match status" value="1"/>
</dbReference>
<evidence type="ECO:0000313" key="12">
    <source>
        <dbReference type="EMBL" id="KAJ0409202.1"/>
    </source>
</evidence>
<dbReference type="InterPro" id="IPR013866">
    <property type="entry name" value="Sphingolipid_d4-desaturase_N"/>
</dbReference>
<dbReference type="EC" id="1.14.19.17" evidence="3"/>
<comment type="subcellular location">
    <subcellularLocation>
        <location evidence="1">Membrane</location>
        <topology evidence="1">Multi-pass membrane protein</topology>
    </subcellularLocation>
</comment>
<keyword evidence="7 9" id="KW-0443">Lipid metabolism</keyword>
<evidence type="ECO:0000256" key="5">
    <source>
        <dbReference type="ARBA" id="ARBA00022989"/>
    </source>
</evidence>
<evidence type="ECO:0000256" key="1">
    <source>
        <dbReference type="ARBA" id="ARBA00004141"/>
    </source>
</evidence>